<accession>A0A2S6Z4J0</accession>
<evidence type="ECO:0000313" key="1">
    <source>
        <dbReference type="EMBL" id="PPT76177.1"/>
    </source>
</evidence>
<dbReference type="NCBIfam" id="TIGR04498">
    <property type="entry name" value="AbiV_defense"/>
    <property type="match status" value="1"/>
</dbReference>
<dbReference type="InterPro" id="IPR030987">
    <property type="entry name" value="AbiV"/>
</dbReference>
<protein>
    <recommendedName>
        <fullName evidence="3">AbiV family abortive infection protein</fullName>
    </recommendedName>
</protein>
<reference evidence="1 2" key="1">
    <citation type="submission" date="2016-08" db="EMBL/GenBank/DDBJ databases">
        <title>Evolution of the type three secretion system and type three effector repertoires in Xanthomonas.</title>
        <authorList>
            <person name="Merda D."/>
            <person name="Briand M."/>
            <person name="Bosis E."/>
            <person name="Rousseau C."/>
            <person name="Portier P."/>
            <person name="Jacques M.-A."/>
            <person name="Fischer-Le Saux M."/>
        </authorList>
    </citation>
    <scope>NUCLEOTIDE SEQUENCE [LARGE SCALE GENOMIC DNA]</scope>
    <source>
        <strain evidence="1 2">CFBP 3122</strain>
    </source>
</reference>
<organism evidence="1 2">
    <name type="scientific">Xanthomonas arboricola pv. populi</name>
    <dbReference type="NCBI Taxonomy" id="487823"/>
    <lineage>
        <taxon>Bacteria</taxon>
        <taxon>Pseudomonadati</taxon>
        <taxon>Pseudomonadota</taxon>
        <taxon>Gammaproteobacteria</taxon>
        <taxon>Lysobacterales</taxon>
        <taxon>Lysobacteraceae</taxon>
        <taxon>Xanthomonas</taxon>
    </lineage>
</organism>
<dbReference type="Pfam" id="PF18728">
    <property type="entry name" value="HEPN_AbiV"/>
    <property type="match status" value="1"/>
</dbReference>
<dbReference type="RefSeq" id="WP_016903498.1">
    <property type="nucleotide sequence ID" value="NZ_MIGV01000010.1"/>
</dbReference>
<comment type="caution">
    <text evidence="1">The sequence shown here is derived from an EMBL/GenBank/DDBJ whole genome shotgun (WGS) entry which is preliminary data.</text>
</comment>
<name>A0A2S6Z4J0_9XANT</name>
<proteinExistence type="predicted"/>
<dbReference type="AlphaFoldDB" id="A0A2S6Z4J0"/>
<dbReference type="EMBL" id="MIGV01000010">
    <property type="protein sequence ID" value="PPT76177.1"/>
    <property type="molecule type" value="Genomic_DNA"/>
</dbReference>
<gene>
    <name evidence="1" type="ORF">XaplCFBP3122_10575</name>
</gene>
<evidence type="ECO:0008006" key="3">
    <source>
        <dbReference type="Google" id="ProtNLM"/>
    </source>
</evidence>
<sequence length="222" mass="24441">MKELSKQTLLKLSVVSIDNATALVEEAETLLSAEHFARAYFLAVAAIEEVGKSALAFGAAGRNLADRQVLKKTWNNLLDHKSKIIAAFGPSLTLTQRENMKEALDTSLELMGSLRRGREPSMYTDVLADGSIQNPKDLVRPVAARDAVRLAQHCLARAKQYQANNEPASITAASDFFYTLSSSKIQEIMGQEDFSPFYLERINDGNISLEEAIYAFVSRPVA</sequence>
<dbReference type="Proteomes" id="UP000238270">
    <property type="component" value="Unassembled WGS sequence"/>
</dbReference>
<evidence type="ECO:0000313" key="2">
    <source>
        <dbReference type="Proteomes" id="UP000238270"/>
    </source>
</evidence>